<dbReference type="AlphaFoldDB" id="A0A835NGS0"/>
<evidence type="ECO:0000313" key="3">
    <source>
        <dbReference type="Proteomes" id="UP000618051"/>
    </source>
</evidence>
<dbReference type="Proteomes" id="UP000618051">
    <property type="component" value="Unassembled WGS sequence"/>
</dbReference>
<reference evidence="1" key="1">
    <citation type="submission" date="2020-10" db="EMBL/GenBank/DDBJ databases">
        <title>Feather gene expression reveals the developmental basis of iridescence in African starlings.</title>
        <authorList>
            <person name="Rubenstein D.R."/>
        </authorList>
    </citation>
    <scope>NUCLEOTIDE SEQUENCE</scope>
    <source>
        <strain evidence="1">SS15</strain>
        <tissue evidence="1">Liver</tissue>
    </source>
</reference>
<name>A0A835NGS0_9PASS</name>
<reference evidence="2 3" key="2">
    <citation type="journal article" date="2021" name="J. Hered.">
        <title>Feather Gene Expression Elucidates the Developmental Basis of Plumage Iridescence in African Starlings.</title>
        <authorList>
            <person name="Rubenstein D.R."/>
            <person name="Corvelo A."/>
            <person name="MacManes M.D."/>
            <person name="Maia R."/>
            <person name="Narzisi G."/>
            <person name="Rousaki A."/>
            <person name="Vandenabeele P."/>
            <person name="Shawkey M.D."/>
            <person name="Solomon J."/>
        </authorList>
    </citation>
    <scope>NUCLEOTIDE SEQUENCE [LARGE SCALE GENOMIC DNA]</scope>
    <source>
        <strain evidence="2">SS15</strain>
    </source>
</reference>
<dbReference type="EMBL" id="JADDUC010000270">
    <property type="protein sequence ID" value="KAG0114701.1"/>
    <property type="molecule type" value="Genomic_DNA"/>
</dbReference>
<evidence type="ECO:0000313" key="2">
    <source>
        <dbReference type="EMBL" id="KAI1232247.1"/>
    </source>
</evidence>
<sequence>MGRSFPDESLESQLAGGLAVGTHIEKRLERFLGAQPHPGPRGLEVPDPGGGGAVLGHLEHLQHRDTILHAFWVGMRLLDRIFQGILGEDEHPTQGFFGHSGGPDPGEPRARLPQRLQQMGTVLDNPKLPLCRTLAAFGVPNASSKLISGHWGLIKRYEETRIIQKGKSLRASSSLDPFKEEE</sequence>
<evidence type="ECO:0000313" key="1">
    <source>
        <dbReference type="EMBL" id="KAG0114701.1"/>
    </source>
</evidence>
<proteinExistence type="predicted"/>
<reference evidence="2" key="3">
    <citation type="submission" date="2022-01" db="EMBL/GenBank/DDBJ databases">
        <authorList>
            <person name="Rubenstein D.R."/>
        </authorList>
    </citation>
    <scope>NUCLEOTIDE SEQUENCE</scope>
    <source>
        <strain evidence="2">SS15</strain>
        <tissue evidence="2">Liver</tissue>
    </source>
</reference>
<dbReference type="EMBL" id="JADDUC020000022">
    <property type="protein sequence ID" value="KAI1232247.1"/>
    <property type="molecule type" value="Genomic_DNA"/>
</dbReference>
<gene>
    <name evidence="2" type="ORF">IHE44_0006689</name>
    <name evidence="1" type="ORF">IHE44_007316</name>
</gene>
<protein>
    <submittedName>
        <fullName evidence="1">Uncharacterized protein</fullName>
    </submittedName>
</protein>
<organism evidence="1">
    <name type="scientific">Lamprotornis superbus</name>
    <dbReference type="NCBI Taxonomy" id="245042"/>
    <lineage>
        <taxon>Eukaryota</taxon>
        <taxon>Metazoa</taxon>
        <taxon>Chordata</taxon>
        <taxon>Craniata</taxon>
        <taxon>Vertebrata</taxon>
        <taxon>Euteleostomi</taxon>
        <taxon>Archelosauria</taxon>
        <taxon>Archosauria</taxon>
        <taxon>Dinosauria</taxon>
        <taxon>Saurischia</taxon>
        <taxon>Theropoda</taxon>
        <taxon>Coelurosauria</taxon>
        <taxon>Aves</taxon>
        <taxon>Neognathae</taxon>
        <taxon>Neoaves</taxon>
        <taxon>Telluraves</taxon>
        <taxon>Australaves</taxon>
        <taxon>Passeriformes</taxon>
        <taxon>Sturnidae</taxon>
        <taxon>Lamprotornis</taxon>
    </lineage>
</organism>
<comment type="caution">
    <text evidence="1">The sequence shown here is derived from an EMBL/GenBank/DDBJ whole genome shotgun (WGS) entry which is preliminary data.</text>
</comment>
<accession>A0A835NGS0</accession>
<keyword evidence="3" id="KW-1185">Reference proteome</keyword>